<evidence type="ECO:0000313" key="2">
    <source>
        <dbReference type="Proteomes" id="UP000315289"/>
    </source>
</evidence>
<dbReference type="RefSeq" id="WP_144728415.1">
    <property type="nucleotide sequence ID" value="NZ_ML675578.1"/>
</dbReference>
<comment type="caution">
    <text evidence="1">The sequence shown here is derived from an EMBL/GenBank/DDBJ whole genome shotgun (WGS) entry which is preliminary data.</text>
</comment>
<organism evidence="1 2">
    <name type="scientific">Candidatus Nitrosocosmicus arcticus</name>
    <dbReference type="NCBI Taxonomy" id="2035267"/>
    <lineage>
        <taxon>Archaea</taxon>
        <taxon>Nitrososphaerota</taxon>
        <taxon>Nitrososphaeria</taxon>
        <taxon>Nitrososphaerales</taxon>
        <taxon>Nitrososphaeraceae</taxon>
        <taxon>Candidatus Nitrosocosmicus</taxon>
    </lineage>
</organism>
<protein>
    <submittedName>
        <fullName evidence="1">Uncharacterized protein</fullName>
    </submittedName>
</protein>
<dbReference type="AlphaFoldDB" id="A0A557SZ54"/>
<name>A0A557SZ54_9ARCH</name>
<reference evidence="1 2" key="1">
    <citation type="journal article" date="2019" name="Front. Microbiol.">
        <title>Ammonia Oxidation by the Arctic Terrestrial Thaumarchaeote Candidatus Nitrosocosmicus arcticus Is Stimulated by Increasing Temperatures.</title>
        <authorList>
            <person name="Alves R.J.E."/>
            <person name="Kerou M."/>
            <person name="Zappe A."/>
            <person name="Bittner R."/>
            <person name="Abby S.S."/>
            <person name="Schmidt H.A."/>
            <person name="Pfeifer K."/>
            <person name="Schleper C."/>
        </authorList>
    </citation>
    <scope>NUCLEOTIDE SEQUENCE [LARGE SCALE GENOMIC DNA]</scope>
    <source>
        <strain evidence="1 2">Kfb</strain>
    </source>
</reference>
<dbReference type="EMBL" id="VOAH01000001">
    <property type="protein sequence ID" value="TVP41883.1"/>
    <property type="molecule type" value="Genomic_DNA"/>
</dbReference>
<proteinExistence type="predicted"/>
<gene>
    <name evidence="1" type="ORF">NARC_10289</name>
</gene>
<keyword evidence="2" id="KW-1185">Reference proteome</keyword>
<sequence>MSTSFEFGCVHCGNNIQTRSPDAVHTEANSKIRTAGTWFDWHNRASMNVKCHECNRDNRLYWYKPLTYFWNWKKF</sequence>
<evidence type="ECO:0000313" key="1">
    <source>
        <dbReference type="EMBL" id="TVP41883.1"/>
    </source>
</evidence>
<accession>A0A557SZ54</accession>
<dbReference type="Proteomes" id="UP000315289">
    <property type="component" value="Unassembled WGS sequence"/>
</dbReference>